<dbReference type="Proteomes" id="UP000602076">
    <property type="component" value="Unassembled WGS sequence"/>
</dbReference>
<dbReference type="EMBL" id="JACXSI010000062">
    <property type="protein sequence ID" value="MBD3110228.1"/>
    <property type="molecule type" value="Genomic_DNA"/>
</dbReference>
<sequence length="107" mass="11803">MNVDLTVLLVILGCALVTVIPRVVPFILVKNVELPKPVIKWLSFIPICILTALVADSVLIQEESRLLVDWPVFVVIIPTVLISIWTKSLSITVLVGIVMMAGVRFLL</sequence>
<evidence type="ECO:0000313" key="3">
    <source>
        <dbReference type="Proteomes" id="UP000602076"/>
    </source>
</evidence>
<reference evidence="2" key="1">
    <citation type="submission" date="2020-09" db="EMBL/GenBank/DDBJ databases">
        <title>Bacillus faecalis sp. nov., a moderately halophilic bacterium isolated from cow faeces.</title>
        <authorList>
            <person name="Jiang L."/>
            <person name="Lee J."/>
        </authorList>
    </citation>
    <scope>NUCLEOTIDE SEQUENCE</scope>
    <source>
        <strain evidence="2">AGMB 02131</strain>
    </source>
</reference>
<keyword evidence="1" id="KW-0472">Membrane</keyword>
<organism evidence="2 3">
    <name type="scientific">Peribacillus faecalis</name>
    <dbReference type="NCBI Taxonomy" id="2772559"/>
    <lineage>
        <taxon>Bacteria</taxon>
        <taxon>Bacillati</taxon>
        <taxon>Bacillota</taxon>
        <taxon>Bacilli</taxon>
        <taxon>Bacillales</taxon>
        <taxon>Bacillaceae</taxon>
        <taxon>Peribacillus</taxon>
    </lineage>
</organism>
<evidence type="ECO:0000256" key="1">
    <source>
        <dbReference type="SAM" id="Phobius"/>
    </source>
</evidence>
<keyword evidence="3" id="KW-1185">Reference proteome</keyword>
<proteinExistence type="predicted"/>
<dbReference type="InterPro" id="IPR008407">
    <property type="entry name" value="Brnchd-chn_aa_trnsp_AzlD"/>
</dbReference>
<keyword evidence="1" id="KW-0812">Transmembrane</keyword>
<name>A0A927HE78_9BACI</name>
<keyword evidence="1" id="KW-1133">Transmembrane helix</keyword>
<gene>
    <name evidence="2" type="ORF">IEO70_17990</name>
</gene>
<feature type="transmembrane region" description="Helical" evidence="1">
    <location>
        <begin position="6"/>
        <end position="29"/>
    </location>
</feature>
<dbReference type="Pfam" id="PF05437">
    <property type="entry name" value="AzlD"/>
    <property type="match status" value="1"/>
</dbReference>
<protein>
    <submittedName>
        <fullName evidence="2">AzlD domain-containing protein</fullName>
    </submittedName>
</protein>
<dbReference type="RefSeq" id="WP_190999765.1">
    <property type="nucleotide sequence ID" value="NZ_JACXSI010000062.1"/>
</dbReference>
<comment type="caution">
    <text evidence="2">The sequence shown here is derived from an EMBL/GenBank/DDBJ whole genome shotgun (WGS) entry which is preliminary data.</text>
</comment>
<feature type="transmembrane region" description="Helical" evidence="1">
    <location>
        <begin position="72"/>
        <end position="103"/>
    </location>
</feature>
<feature type="transmembrane region" description="Helical" evidence="1">
    <location>
        <begin position="41"/>
        <end position="60"/>
    </location>
</feature>
<accession>A0A927HE78</accession>
<dbReference type="AlphaFoldDB" id="A0A927HE78"/>
<evidence type="ECO:0000313" key="2">
    <source>
        <dbReference type="EMBL" id="MBD3110228.1"/>
    </source>
</evidence>